<dbReference type="PROSITE" id="PS00216">
    <property type="entry name" value="SUGAR_TRANSPORT_1"/>
    <property type="match status" value="1"/>
</dbReference>
<feature type="transmembrane region" description="Helical" evidence="8">
    <location>
        <begin position="163"/>
        <end position="182"/>
    </location>
</feature>
<evidence type="ECO:0000256" key="3">
    <source>
        <dbReference type="ARBA" id="ARBA00007520"/>
    </source>
</evidence>
<evidence type="ECO:0000256" key="7">
    <source>
        <dbReference type="ARBA" id="ARBA00023136"/>
    </source>
</evidence>
<dbReference type="InterPro" id="IPR036259">
    <property type="entry name" value="MFS_trans_sf"/>
</dbReference>
<evidence type="ECO:0000256" key="4">
    <source>
        <dbReference type="ARBA" id="ARBA00022448"/>
    </source>
</evidence>
<dbReference type="InterPro" id="IPR005829">
    <property type="entry name" value="Sugar_transporter_CS"/>
</dbReference>
<dbReference type="PROSITE" id="PS50850">
    <property type="entry name" value="MFS"/>
    <property type="match status" value="1"/>
</dbReference>
<feature type="transmembrane region" description="Helical" evidence="8">
    <location>
        <begin position="394"/>
        <end position="412"/>
    </location>
</feature>
<feature type="transmembrane region" description="Helical" evidence="8">
    <location>
        <begin position="15"/>
        <end position="36"/>
    </location>
</feature>
<dbReference type="InterPro" id="IPR011701">
    <property type="entry name" value="MFS"/>
</dbReference>
<evidence type="ECO:0000259" key="9">
    <source>
        <dbReference type="PROSITE" id="PS50850"/>
    </source>
</evidence>
<feature type="transmembrane region" description="Helical" evidence="8">
    <location>
        <begin position="330"/>
        <end position="354"/>
    </location>
</feature>
<dbReference type="Pfam" id="PF07690">
    <property type="entry name" value="MFS_1"/>
    <property type="match status" value="1"/>
</dbReference>
<dbReference type="Gene3D" id="1.20.1250.20">
    <property type="entry name" value="MFS general substrate transporter like domains"/>
    <property type="match status" value="1"/>
</dbReference>
<dbReference type="InterPro" id="IPR001958">
    <property type="entry name" value="Tet-R_TetA/multi-R_MdtG-like"/>
</dbReference>
<name>A0ABT8L9F3_9BACT</name>
<keyword evidence="5 8" id="KW-0812">Transmembrane</keyword>
<feature type="transmembrane region" description="Helical" evidence="8">
    <location>
        <begin position="188"/>
        <end position="210"/>
    </location>
</feature>
<feature type="transmembrane region" description="Helical" evidence="8">
    <location>
        <begin position="272"/>
        <end position="293"/>
    </location>
</feature>
<evidence type="ECO:0000313" key="11">
    <source>
        <dbReference type="Proteomes" id="UP001172083"/>
    </source>
</evidence>
<dbReference type="PANTHER" id="PTHR23504:SF15">
    <property type="entry name" value="MAJOR FACILITATOR SUPERFAMILY (MFS) PROFILE DOMAIN-CONTAINING PROTEIN"/>
    <property type="match status" value="1"/>
</dbReference>
<dbReference type="EMBL" id="JAUJEB010000004">
    <property type="protein sequence ID" value="MDN5214377.1"/>
    <property type="molecule type" value="Genomic_DNA"/>
</dbReference>
<evidence type="ECO:0000256" key="2">
    <source>
        <dbReference type="ARBA" id="ARBA00004141"/>
    </source>
</evidence>
<dbReference type="InterPro" id="IPR020846">
    <property type="entry name" value="MFS_dom"/>
</dbReference>
<accession>A0ABT8L9F3</accession>
<evidence type="ECO:0000256" key="5">
    <source>
        <dbReference type="ARBA" id="ARBA00022692"/>
    </source>
</evidence>
<feature type="transmembrane region" description="Helical" evidence="8">
    <location>
        <begin position="238"/>
        <end position="260"/>
    </location>
</feature>
<protein>
    <submittedName>
        <fullName evidence="10">MFS transporter</fullName>
    </submittedName>
</protein>
<comment type="similarity">
    <text evidence="3">Belongs to the major facilitator superfamily. TCR/Tet family.</text>
</comment>
<evidence type="ECO:0000256" key="6">
    <source>
        <dbReference type="ARBA" id="ARBA00022989"/>
    </source>
</evidence>
<evidence type="ECO:0000256" key="8">
    <source>
        <dbReference type="SAM" id="Phobius"/>
    </source>
</evidence>
<keyword evidence="11" id="KW-1185">Reference proteome</keyword>
<proteinExistence type="inferred from homology"/>
<organism evidence="10 11">
    <name type="scientific">Agaribacillus aureus</name>
    <dbReference type="NCBI Taxonomy" id="3051825"/>
    <lineage>
        <taxon>Bacteria</taxon>
        <taxon>Pseudomonadati</taxon>
        <taxon>Bacteroidota</taxon>
        <taxon>Cytophagia</taxon>
        <taxon>Cytophagales</taxon>
        <taxon>Splendidivirgaceae</taxon>
        <taxon>Agaribacillus</taxon>
    </lineage>
</organism>
<keyword evidence="6 8" id="KW-1133">Transmembrane helix</keyword>
<feature type="transmembrane region" description="Helical" evidence="8">
    <location>
        <begin position="80"/>
        <end position="101"/>
    </location>
</feature>
<dbReference type="PRINTS" id="PR01035">
    <property type="entry name" value="TCRTETA"/>
</dbReference>
<gene>
    <name evidence="10" type="ORF">QQ020_20020</name>
</gene>
<comment type="caution">
    <text evidence="10">The sequence shown here is derived from an EMBL/GenBank/DDBJ whole genome shotgun (WGS) entry which is preliminary data.</text>
</comment>
<keyword evidence="7 8" id="KW-0472">Membrane</keyword>
<feature type="transmembrane region" description="Helical" evidence="8">
    <location>
        <begin position="305"/>
        <end position="324"/>
    </location>
</feature>
<dbReference type="RefSeq" id="WP_346759711.1">
    <property type="nucleotide sequence ID" value="NZ_JAUJEB010000004.1"/>
</dbReference>
<dbReference type="Proteomes" id="UP001172083">
    <property type="component" value="Unassembled WGS sequence"/>
</dbReference>
<evidence type="ECO:0000256" key="1">
    <source>
        <dbReference type="ARBA" id="ARBA00003279"/>
    </source>
</evidence>
<sequence>MNKPSDLTVSGNRQIVPLLVVNFINSLGFSIVIPFLVFVVDDFGGNGILYGFILAAYPFFQLIGSPVLGNWSDKYGRRKILALSQAGTLFSWLVFLLAFYVKRTVLISFDSGLLGGLVLTLPIIMLILARVLDGLTGGNISVANAYLADISKEGNRKSNFGKMSASSGIGFIVGPAMAGILGSTSYGYVVPVIAAALISVIGLSLIYFWLPELKIREEHQRPKGDNGIPWKAILHMPYIPLMLILYFLIFLGFNFFYPAFPIHAMEVYEWDVGQVGLFFAYLSGMMVLVQGILLPKISGYFSEVFLIITGSAILGLNFIILAYGNAGLTYVAAVLFALGNGIMWPSFLALLASLAGDKLQGVIQGLGNSFGSLASVIGLILAGLLYDIIQGKTFLVAAIIIFLVFLSSWYLTRCKPSSDPP</sequence>
<feature type="domain" description="Major facilitator superfamily (MFS) profile" evidence="9">
    <location>
        <begin position="14"/>
        <end position="416"/>
    </location>
</feature>
<feature type="transmembrane region" description="Helical" evidence="8">
    <location>
        <begin position="366"/>
        <end position="388"/>
    </location>
</feature>
<feature type="transmembrane region" description="Helical" evidence="8">
    <location>
        <begin position="113"/>
        <end position="132"/>
    </location>
</feature>
<evidence type="ECO:0000313" key="10">
    <source>
        <dbReference type="EMBL" id="MDN5214377.1"/>
    </source>
</evidence>
<feature type="transmembrane region" description="Helical" evidence="8">
    <location>
        <begin position="48"/>
        <end position="68"/>
    </location>
</feature>
<reference evidence="10" key="1">
    <citation type="submission" date="2023-06" db="EMBL/GenBank/DDBJ databases">
        <title>Genomic of Agaribacillus aureum.</title>
        <authorList>
            <person name="Wang G."/>
        </authorList>
    </citation>
    <scope>NUCLEOTIDE SEQUENCE</scope>
    <source>
        <strain evidence="10">BMA12</strain>
    </source>
</reference>
<dbReference type="CDD" id="cd17330">
    <property type="entry name" value="MFS_SLC46_TetA_like"/>
    <property type="match status" value="1"/>
</dbReference>
<keyword evidence="4" id="KW-0813">Transport</keyword>
<dbReference type="PANTHER" id="PTHR23504">
    <property type="entry name" value="MAJOR FACILITATOR SUPERFAMILY DOMAIN-CONTAINING PROTEIN 10"/>
    <property type="match status" value="1"/>
</dbReference>
<comment type="function">
    <text evidence="1">Resistance to tetracycline by an active tetracycline efflux. This is an energy-dependent process that decreases the accumulation of the antibiotic in whole cells. This protein functions as a metal-tetracycline/H(+) antiporter.</text>
</comment>
<dbReference type="SUPFAM" id="SSF103473">
    <property type="entry name" value="MFS general substrate transporter"/>
    <property type="match status" value="1"/>
</dbReference>
<comment type="subcellular location">
    <subcellularLocation>
        <location evidence="2">Membrane</location>
        <topology evidence="2">Multi-pass membrane protein</topology>
    </subcellularLocation>
</comment>